<dbReference type="PANTHER" id="PTHR42885:SF1">
    <property type="entry name" value="THREONINE-PHOSPHATE DECARBOXYLASE"/>
    <property type="match status" value="1"/>
</dbReference>
<dbReference type="InterPro" id="IPR015424">
    <property type="entry name" value="PyrdxlP-dep_Trfase"/>
</dbReference>
<evidence type="ECO:0000259" key="3">
    <source>
        <dbReference type="Pfam" id="PF00155"/>
    </source>
</evidence>
<reference evidence="4" key="1">
    <citation type="submission" date="2020-10" db="EMBL/GenBank/DDBJ databases">
        <authorList>
            <person name="Gilroy R."/>
        </authorList>
    </citation>
    <scope>NUCLEOTIDE SEQUENCE</scope>
    <source>
        <strain evidence="4">ChiBcec6-7307</strain>
    </source>
</reference>
<dbReference type="InterPro" id="IPR004839">
    <property type="entry name" value="Aminotransferase_I/II_large"/>
</dbReference>
<sequence length="348" mass="39478">MQTEMHGGDIYTRPYRIDFSANINPLGTPPAVLEAACRGVSRAADYPDIHCRKLRQAISRREEVPAEQIICGNGAAELIFALVQAVKPRRALLAAPGFAEYEQALKTLGESCRIDFYQCSREQGFKLGEDYLDCIREDMDLIFLCNPNNPTGLLIDPKLLESIAEKCRDKGAVLVLDECFNGLLEDGEKYSLKKRLRQMPNLFLLKAFTKLYAMAGLRLGYGLCSDEKLLEKMHQVLQPWNVSIPAQEAGTAAMEEREFEQKSREYVARELSFLKEEFGRLGLAFYDSKANYLFFEGPEDLYDRCGEEGILIRDCSNYRGLGPGYFRVAVKRHEENKELIRVLKKCLG</sequence>
<dbReference type="Gene3D" id="3.40.640.10">
    <property type="entry name" value="Type I PLP-dependent aspartate aminotransferase-like (Major domain)"/>
    <property type="match status" value="1"/>
</dbReference>
<comment type="caution">
    <text evidence="4">The sequence shown here is derived from an EMBL/GenBank/DDBJ whole genome shotgun (WGS) entry which is preliminary data.</text>
</comment>
<dbReference type="GO" id="GO:0030170">
    <property type="term" value="F:pyridoxal phosphate binding"/>
    <property type="evidence" value="ECO:0007669"/>
    <property type="project" value="InterPro"/>
</dbReference>
<dbReference type="PANTHER" id="PTHR42885">
    <property type="entry name" value="HISTIDINOL-PHOSPHATE AMINOTRANSFERASE-RELATED"/>
    <property type="match status" value="1"/>
</dbReference>
<comment type="cofactor">
    <cofactor evidence="1">
        <name>pyridoxal 5'-phosphate</name>
        <dbReference type="ChEBI" id="CHEBI:597326"/>
    </cofactor>
</comment>
<evidence type="ECO:0000256" key="1">
    <source>
        <dbReference type="ARBA" id="ARBA00001933"/>
    </source>
</evidence>
<gene>
    <name evidence="4" type="ORF">IAC80_08225</name>
</gene>
<name>A0A9D1T8W5_9FIRM</name>
<proteinExistence type="predicted"/>
<organism evidence="4 5">
    <name type="scientific">Candidatus Merdiplasma excrementigallinarum</name>
    <dbReference type="NCBI Taxonomy" id="2840864"/>
    <lineage>
        <taxon>Bacteria</taxon>
        <taxon>Bacillati</taxon>
        <taxon>Bacillota</taxon>
        <taxon>Clostridia</taxon>
        <taxon>Lachnospirales</taxon>
        <taxon>Lachnospiraceae</taxon>
        <taxon>Lachnospiraceae incertae sedis</taxon>
        <taxon>Candidatus Merdiplasma</taxon>
    </lineage>
</organism>
<accession>A0A9D1T8W5</accession>
<keyword evidence="4" id="KW-0032">Aminotransferase</keyword>
<dbReference type="Pfam" id="PF00155">
    <property type="entry name" value="Aminotran_1_2"/>
    <property type="match status" value="1"/>
</dbReference>
<evidence type="ECO:0000256" key="2">
    <source>
        <dbReference type="ARBA" id="ARBA00022898"/>
    </source>
</evidence>
<dbReference type="InterPro" id="IPR015421">
    <property type="entry name" value="PyrdxlP-dep_Trfase_major"/>
</dbReference>
<feature type="domain" description="Aminotransferase class I/classII large" evidence="3">
    <location>
        <begin position="17"/>
        <end position="342"/>
    </location>
</feature>
<reference evidence="4" key="2">
    <citation type="journal article" date="2021" name="PeerJ">
        <title>Extensive microbial diversity within the chicken gut microbiome revealed by metagenomics and culture.</title>
        <authorList>
            <person name="Gilroy R."/>
            <person name="Ravi A."/>
            <person name="Getino M."/>
            <person name="Pursley I."/>
            <person name="Horton D.L."/>
            <person name="Alikhan N.F."/>
            <person name="Baker D."/>
            <person name="Gharbi K."/>
            <person name="Hall N."/>
            <person name="Watson M."/>
            <person name="Adriaenssens E.M."/>
            <person name="Foster-Nyarko E."/>
            <person name="Jarju S."/>
            <person name="Secka A."/>
            <person name="Antonio M."/>
            <person name="Oren A."/>
            <person name="Chaudhuri R.R."/>
            <person name="La Ragione R."/>
            <person name="Hildebrand F."/>
            <person name="Pallen M.J."/>
        </authorList>
    </citation>
    <scope>NUCLEOTIDE SEQUENCE</scope>
    <source>
        <strain evidence="4">ChiBcec6-7307</strain>
    </source>
</reference>
<keyword evidence="4" id="KW-0808">Transferase</keyword>
<dbReference type="CDD" id="cd00609">
    <property type="entry name" value="AAT_like"/>
    <property type="match status" value="1"/>
</dbReference>
<dbReference type="InterPro" id="IPR015422">
    <property type="entry name" value="PyrdxlP-dep_Trfase_small"/>
</dbReference>
<dbReference type="SUPFAM" id="SSF53383">
    <property type="entry name" value="PLP-dependent transferases"/>
    <property type="match status" value="1"/>
</dbReference>
<dbReference type="GO" id="GO:0008483">
    <property type="term" value="F:transaminase activity"/>
    <property type="evidence" value="ECO:0007669"/>
    <property type="project" value="UniProtKB-KW"/>
</dbReference>
<dbReference type="EMBL" id="DVOS01000067">
    <property type="protein sequence ID" value="HIV23906.1"/>
    <property type="molecule type" value="Genomic_DNA"/>
</dbReference>
<evidence type="ECO:0000313" key="5">
    <source>
        <dbReference type="Proteomes" id="UP000886889"/>
    </source>
</evidence>
<protein>
    <submittedName>
        <fullName evidence="4">Aminotransferase class I/II-fold pyridoxal phosphate-dependent enzyme</fullName>
    </submittedName>
</protein>
<dbReference type="AlphaFoldDB" id="A0A9D1T8W5"/>
<dbReference type="Proteomes" id="UP000886889">
    <property type="component" value="Unassembled WGS sequence"/>
</dbReference>
<dbReference type="Gene3D" id="3.90.1150.10">
    <property type="entry name" value="Aspartate Aminotransferase, domain 1"/>
    <property type="match status" value="1"/>
</dbReference>
<keyword evidence="2" id="KW-0663">Pyridoxal phosphate</keyword>
<evidence type="ECO:0000313" key="4">
    <source>
        <dbReference type="EMBL" id="HIV23906.1"/>
    </source>
</evidence>